<dbReference type="Gene3D" id="3.40.1280.10">
    <property type="match status" value="1"/>
</dbReference>
<dbReference type="InterPro" id="IPR001537">
    <property type="entry name" value="SpoU_MeTrfase"/>
</dbReference>
<organism evidence="4 5">
    <name type="scientific">Hwanghaeella grinnelliae</name>
    <dbReference type="NCBI Taxonomy" id="2500179"/>
    <lineage>
        <taxon>Bacteria</taxon>
        <taxon>Pseudomonadati</taxon>
        <taxon>Pseudomonadota</taxon>
        <taxon>Alphaproteobacteria</taxon>
        <taxon>Rhodospirillales</taxon>
        <taxon>Rhodospirillaceae</taxon>
        <taxon>Hwanghaeella</taxon>
    </lineage>
</organism>
<dbReference type="GO" id="GO:0032259">
    <property type="term" value="P:methylation"/>
    <property type="evidence" value="ECO:0007669"/>
    <property type="project" value="UniProtKB-KW"/>
</dbReference>
<dbReference type="EMBL" id="SADE01000003">
    <property type="protein sequence ID" value="RVU35247.1"/>
    <property type="molecule type" value="Genomic_DNA"/>
</dbReference>
<dbReference type="Gene3D" id="3.30.1330.30">
    <property type="match status" value="1"/>
</dbReference>
<dbReference type="Pfam" id="PF08032">
    <property type="entry name" value="SpoU_sub_bind"/>
    <property type="match status" value="1"/>
</dbReference>
<dbReference type="SUPFAM" id="SSF55315">
    <property type="entry name" value="L30e-like"/>
    <property type="match status" value="1"/>
</dbReference>
<dbReference type="OrthoDB" id="9785673at2"/>
<dbReference type="GO" id="GO:0008173">
    <property type="term" value="F:RNA methyltransferase activity"/>
    <property type="evidence" value="ECO:0007669"/>
    <property type="project" value="InterPro"/>
</dbReference>
<comment type="caution">
    <text evidence="4">The sequence shown here is derived from an EMBL/GenBank/DDBJ whole genome shotgun (WGS) entry which is preliminary data.</text>
</comment>
<evidence type="ECO:0000256" key="1">
    <source>
        <dbReference type="ARBA" id="ARBA00022603"/>
    </source>
</evidence>
<dbReference type="SMART" id="SM00967">
    <property type="entry name" value="SpoU_sub_bind"/>
    <property type="match status" value="1"/>
</dbReference>
<gene>
    <name evidence="4" type="primary">rlmB</name>
    <name evidence="4" type="ORF">EOI86_17095</name>
</gene>
<dbReference type="SUPFAM" id="SSF75217">
    <property type="entry name" value="alpha/beta knot"/>
    <property type="match status" value="1"/>
</dbReference>
<dbReference type="PANTHER" id="PTHR46429:SF1">
    <property type="entry name" value="23S RRNA (GUANOSINE-2'-O-)-METHYLTRANSFERASE RLMB"/>
    <property type="match status" value="1"/>
</dbReference>
<dbReference type="GO" id="GO:0006396">
    <property type="term" value="P:RNA processing"/>
    <property type="evidence" value="ECO:0007669"/>
    <property type="project" value="InterPro"/>
</dbReference>
<evidence type="ECO:0000256" key="2">
    <source>
        <dbReference type="ARBA" id="ARBA00022679"/>
    </source>
</evidence>
<dbReference type="Pfam" id="PF00588">
    <property type="entry name" value="SpoU_methylase"/>
    <property type="match status" value="1"/>
</dbReference>
<protein>
    <submittedName>
        <fullName evidence="4">23S rRNA (Guanosine(2251)-2'-O)-methyltransferase RlmB</fullName>
    </submittedName>
</protein>
<accession>A0A3S2W8D0</accession>
<feature type="domain" description="RNA 2-O ribose methyltransferase substrate binding" evidence="3">
    <location>
        <begin position="2"/>
        <end position="73"/>
    </location>
</feature>
<name>A0A3S2W8D0_9PROT</name>
<sequence length="239" mass="25178">MFGQHPVTAALGNPNRWVQRLLATRQGLERLAEAKNLHDISVEETDGRTLETLLPEGAVHQGLAALCDPLDPVFVEDIISDESESKPVLILDQVTDPHNVGAILRSAAIFGAAAVIIQDRNAPPESGTLAKSASGALESVPLVRAGNLSQTIGILQTAGYWVVGLAGEAEGMLQQAKLNRKTAIVLGAEGAGLRRLTAERCDQLVRIPMAPNQIGSLNVSNAAAVALYELWRAASSADA</sequence>
<dbReference type="InterPro" id="IPR029026">
    <property type="entry name" value="tRNA_m1G_MTases_N"/>
</dbReference>
<evidence type="ECO:0000313" key="5">
    <source>
        <dbReference type="Proteomes" id="UP000287447"/>
    </source>
</evidence>
<dbReference type="GO" id="GO:0003723">
    <property type="term" value="F:RNA binding"/>
    <property type="evidence" value="ECO:0007669"/>
    <property type="project" value="InterPro"/>
</dbReference>
<dbReference type="NCBIfam" id="TIGR00186">
    <property type="entry name" value="rRNA_methyl_3"/>
    <property type="match status" value="1"/>
</dbReference>
<dbReference type="PANTHER" id="PTHR46429">
    <property type="entry name" value="23S RRNA (GUANOSINE-2'-O-)-METHYLTRANSFERASE RLMB"/>
    <property type="match status" value="1"/>
</dbReference>
<dbReference type="CDD" id="cd18103">
    <property type="entry name" value="SpoU-like_RlmB"/>
    <property type="match status" value="1"/>
</dbReference>
<keyword evidence="2 4" id="KW-0808">Transferase</keyword>
<dbReference type="InterPro" id="IPR004441">
    <property type="entry name" value="rRNA_MeTrfase_TrmH"/>
</dbReference>
<keyword evidence="5" id="KW-1185">Reference proteome</keyword>
<keyword evidence="1 4" id="KW-0489">Methyltransferase</keyword>
<evidence type="ECO:0000259" key="3">
    <source>
        <dbReference type="SMART" id="SM00967"/>
    </source>
</evidence>
<dbReference type="InterPro" id="IPR013123">
    <property type="entry name" value="SpoU_subst-bd"/>
</dbReference>
<proteinExistence type="predicted"/>
<dbReference type="GO" id="GO:0005829">
    <property type="term" value="C:cytosol"/>
    <property type="evidence" value="ECO:0007669"/>
    <property type="project" value="TreeGrafter"/>
</dbReference>
<reference evidence="5" key="1">
    <citation type="submission" date="2019-01" db="EMBL/GenBank/DDBJ databases">
        <title>Gri0909 isolated from a small marine red alga.</title>
        <authorList>
            <person name="Kim J."/>
            <person name="Jeong S.E."/>
            <person name="Jeon C.O."/>
        </authorList>
    </citation>
    <scope>NUCLEOTIDE SEQUENCE [LARGE SCALE GENOMIC DNA]</scope>
    <source>
        <strain evidence="5">Gri0909</strain>
    </source>
</reference>
<dbReference type="InterPro" id="IPR029064">
    <property type="entry name" value="Ribosomal_eL30-like_sf"/>
</dbReference>
<dbReference type="AlphaFoldDB" id="A0A3S2W8D0"/>
<evidence type="ECO:0000313" key="4">
    <source>
        <dbReference type="EMBL" id="RVU35247.1"/>
    </source>
</evidence>
<dbReference type="InterPro" id="IPR029028">
    <property type="entry name" value="Alpha/beta_knot_MTases"/>
</dbReference>
<dbReference type="Proteomes" id="UP000287447">
    <property type="component" value="Unassembled WGS sequence"/>
</dbReference>